<dbReference type="Pfam" id="PF07386">
    <property type="entry name" value="DUF1499"/>
    <property type="match status" value="1"/>
</dbReference>
<protein>
    <submittedName>
        <fullName evidence="1">DUF1499 domain-containing protein</fullName>
    </submittedName>
</protein>
<dbReference type="RefSeq" id="WP_110794774.1">
    <property type="nucleotide sequence ID" value="NZ_KZ826481.1"/>
</dbReference>
<dbReference type="InterPro" id="IPR010865">
    <property type="entry name" value="DUF1499"/>
</dbReference>
<dbReference type="EMBL" id="QFVT01000001">
    <property type="protein sequence ID" value="PYC49436.1"/>
    <property type="molecule type" value="Genomic_DNA"/>
</dbReference>
<proteinExistence type="predicted"/>
<name>A0A2V4NWE2_9RHOB</name>
<dbReference type="AlphaFoldDB" id="A0A2V4NWE2"/>
<evidence type="ECO:0000313" key="2">
    <source>
        <dbReference type="Proteomes" id="UP000248012"/>
    </source>
</evidence>
<gene>
    <name evidence="1" type="ORF">DI396_00245</name>
</gene>
<accession>A0A2V4NWE2</accession>
<sequence>MLYIIVIVALIAIGFAVYVRLAPSDAARWHQMPEGAERQDFDGGCIRIGTTGPQGISLLDRIIMSGPRTQVLAGSVEDGMVTYIIRSKLWGFPDYVTVRQLGDTLQIYSRLRFGKSDMGVNKTRVDGWLSVLARQ</sequence>
<organism evidence="1 2">
    <name type="scientific">Litorivita pollutaquae</name>
    <dbReference type="NCBI Taxonomy" id="2200892"/>
    <lineage>
        <taxon>Bacteria</taxon>
        <taxon>Pseudomonadati</taxon>
        <taxon>Pseudomonadota</taxon>
        <taxon>Alphaproteobacteria</taxon>
        <taxon>Rhodobacterales</taxon>
        <taxon>Paracoccaceae</taxon>
        <taxon>Litorivita</taxon>
    </lineage>
</organism>
<dbReference type="Proteomes" id="UP000248012">
    <property type="component" value="Unassembled WGS sequence"/>
</dbReference>
<reference evidence="1 2" key="1">
    <citation type="submission" date="2018-05" db="EMBL/GenBank/DDBJ databases">
        <title>Oceanovita maritima gen. nov., sp. nov., a marine bacterium in the family Rhodobacteraceae isolated from surface seawater of Lundu port Xiamen, China.</title>
        <authorList>
            <person name="Hetharua B.H."/>
            <person name="Min D."/>
            <person name="Liao H."/>
            <person name="Tian Y."/>
        </authorList>
    </citation>
    <scope>NUCLEOTIDE SEQUENCE [LARGE SCALE GENOMIC DNA]</scope>
    <source>
        <strain evidence="1 2">FSX-11</strain>
    </source>
</reference>
<comment type="caution">
    <text evidence="1">The sequence shown here is derived from an EMBL/GenBank/DDBJ whole genome shotgun (WGS) entry which is preliminary data.</text>
</comment>
<evidence type="ECO:0000313" key="1">
    <source>
        <dbReference type="EMBL" id="PYC49436.1"/>
    </source>
</evidence>
<keyword evidence="2" id="KW-1185">Reference proteome</keyword>
<dbReference type="OrthoDB" id="8479024at2"/>